<feature type="domain" description="Pirin C-terminal" evidence="4">
    <location>
        <begin position="208"/>
        <end position="310"/>
    </location>
</feature>
<evidence type="ECO:0000256" key="2">
    <source>
        <dbReference type="RuleBase" id="RU003457"/>
    </source>
</evidence>
<dbReference type="EMBL" id="JAGGKT010000019">
    <property type="protein sequence ID" value="MBP1934290.1"/>
    <property type="molecule type" value="Genomic_DNA"/>
</dbReference>
<proteinExistence type="inferred from homology"/>
<dbReference type="InterPro" id="IPR008778">
    <property type="entry name" value="Pirin_C_dom"/>
</dbReference>
<feature type="domain" description="Pirin N-terminal" evidence="3">
    <location>
        <begin position="66"/>
        <end position="141"/>
    </location>
</feature>
<dbReference type="InterPro" id="IPR003829">
    <property type="entry name" value="Pirin_N_dom"/>
</dbReference>
<keyword evidence="6" id="KW-1185">Reference proteome</keyword>
<dbReference type="PANTHER" id="PTHR13903:SF8">
    <property type="entry name" value="PIRIN"/>
    <property type="match status" value="1"/>
</dbReference>
<dbReference type="InterPro" id="IPR012093">
    <property type="entry name" value="Pirin"/>
</dbReference>
<dbReference type="CDD" id="cd02247">
    <property type="entry name" value="cupin_pirin_C"/>
    <property type="match status" value="1"/>
</dbReference>
<evidence type="ECO:0000256" key="1">
    <source>
        <dbReference type="ARBA" id="ARBA00008416"/>
    </source>
</evidence>
<dbReference type="InterPro" id="IPR014710">
    <property type="entry name" value="RmlC-like_jellyroll"/>
</dbReference>
<gene>
    <name evidence="5" type="ORF">J2Z37_004310</name>
</gene>
<evidence type="ECO:0000259" key="4">
    <source>
        <dbReference type="Pfam" id="PF05726"/>
    </source>
</evidence>
<dbReference type="Proteomes" id="UP001519343">
    <property type="component" value="Unassembled WGS sequence"/>
</dbReference>
<dbReference type="Pfam" id="PF02678">
    <property type="entry name" value="Pirin"/>
    <property type="match status" value="1"/>
</dbReference>
<dbReference type="RefSeq" id="WP_209812296.1">
    <property type="nucleotide sequence ID" value="NZ_JAGGKT010000019.1"/>
</dbReference>
<dbReference type="PANTHER" id="PTHR13903">
    <property type="entry name" value="PIRIN-RELATED"/>
    <property type="match status" value="1"/>
</dbReference>
<comment type="caution">
    <text evidence="5">The sequence shown here is derived from an EMBL/GenBank/DDBJ whole genome shotgun (WGS) entry which is preliminary data.</text>
</comment>
<evidence type="ECO:0000259" key="3">
    <source>
        <dbReference type="Pfam" id="PF02678"/>
    </source>
</evidence>
<sequence>MADGKILGIQKLGFQWQAEDPFLVTMYHKDHYPAGNEEQGVDPALLAGRNIGQDFEGRDGFRMYHGESVPGFPAHPHKGFETVTVVLEGAVDHFDSKGSYGRYGNGDVQWLTTGSGCQHTEMFPLVNSDKPNPLELFQIWLNLPAKSKSAVPDYKMLWAEDIPVIEQKAANGKTTTVRLVAGKVNGVESLEPNSASWAHDKENHVGIMHIRMEPGAVFTLPAVSKTLNRNLYFYEGDAIQINHETILTSHRVKLAGDQEVEITNGAKESFLLLLEGEPMNEPVAQYGPFVMNSKVEIQAAFEEFQRNQFGGWQWGRHDPVNERNAGRFAHHWDGRVEKR</sequence>
<dbReference type="CDD" id="cd02909">
    <property type="entry name" value="cupin_pirin_N"/>
    <property type="match status" value="1"/>
</dbReference>
<dbReference type="SUPFAM" id="SSF51182">
    <property type="entry name" value="RmlC-like cupins"/>
    <property type="match status" value="1"/>
</dbReference>
<protein>
    <submittedName>
        <fullName evidence="5">Redox-sensitive bicupin YhaK (Pirin superfamily)</fullName>
    </submittedName>
</protein>
<evidence type="ECO:0000313" key="5">
    <source>
        <dbReference type="EMBL" id="MBP1934290.1"/>
    </source>
</evidence>
<name>A0ABS4GVK2_9BACL</name>
<evidence type="ECO:0000313" key="6">
    <source>
        <dbReference type="Proteomes" id="UP001519343"/>
    </source>
</evidence>
<comment type="similarity">
    <text evidence="1 2">Belongs to the pirin family.</text>
</comment>
<dbReference type="Pfam" id="PF05726">
    <property type="entry name" value="Pirin_C"/>
    <property type="match status" value="1"/>
</dbReference>
<reference evidence="5 6" key="1">
    <citation type="submission" date="2021-03" db="EMBL/GenBank/DDBJ databases">
        <title>Genomic Encyclopedia of Type Strains, Phase IV (KMG-IV): sequencing the most valuable type-strain genomes for metagenomic binning, comparative biology and taxonomic classification.</title>
        <authorList>
            <person name="Goeker M."/>
        </authorList>
    </citation>
    <scope>NUCLEOTIDE SEQUENCE [LARGE SCALE GENOMIC DNA]</scope>
    <source>
        <strain evidence="5 6">DSM 24738</strain>
    </source>
</reference>
<accession>A0ABS4GVK2</accession>
<dbReference type="InterPro" id="IPR011051">
    <property type="entry name" value="RmlC_Cupin_sf"/>
</dbReference>
<organism evidence="5 6">
    <name type="scientific">Ammoniphilus resinae</name>
    <dbReference type="NCBI Taxonomy" id="861532"/>
    <lineage>
        <taxon>Bacteria</taxon>
        <taxon>Bacillati</taxon>
        <taxon>Bacillota</taxon>
        <taxon>Bacilli</taxon>
        <taxon>Bacillales</taxon>
        <taxon>Paenibacillaceae</taxon>
        <taxon>Aneurinibacillus group</taxon>
        <taxon>Ammoniphilus</taxon>
    </lineage>
</organism>
<dbReference type="Gene3D" id="2.60.120.10">
    <property type="entry name" value="Jelly Rolls"/>
    <property type="match status" value="2"/>
</dbReference>